<dbReference type="GO" id="GO:0031072">
    <property type="term" value="F:heat shock protein binding"/>
    <property type="evidence" value="ECO:0007669"/>
    <property type="project" value="TreeGrafter"/>
</dbReference>
<dbReference type="PROSITE" id="PS00636">
    <property type="entry name" value="DNAJ_1"/>
    <property type="match status" value="1"/>
</dbReference>
<dbReference type="OrthoDB" id="10250354at2759"/>
<dbReference type="GO" id="GO:0005634">
    <property type="term" value="C:nucleus"/>
    <property type="evidence" value="ECO:0007669"/>
    <property type="project" value="TreeGrafter"/>
</dbReference>
<dbReference type="PROSITE" id="PS50076">
    <property type="entry name" value="DNAJ_2"/>
    <property type="match status" value="1"/>
</dbReference>
<dbReference type="InterPro" id="IPR001623">
    <property type="entry name" value="DnaJ_domain"/>
</dbReference>
<dbReference type="Proteomes" id="UP000184383">
    <property type="component" value="Unassembled WGS sequence"/>
</dbReference>
<feature type="domain" description="J" evidence="2">
    <location>
        <begin position="8"/>
        <end position="76"/>
    </location>
</feature>
<feature type="compositionally biased region" description="Basic and acidic residues" evidence="1">
    <location>
        <begin position="125"/>
        <end position="144"/>
    </location>
</feature>
<name>A0A1L9RP15_ASPWE</name>
<feature type="compositionally biased region" description="Basic residues" evidence="1">
    <location>
        <begin position="182"/>
        <end position="192"/>
    </location>
</feature>
<feature type="compositionally biased region" description="Basic and acidic residues" evidence="1">
    <location>
        <begin position="538"/>
        <end position="569"/>
    </location>
</feature>
<dbReference type="PRINTS" id="PR00625">
    <property type="entry name" value="JDOMAIN"/>
</dbReference>
<feature type="compositionally biased region" description="Polar residues" evidence="1">
    <location>
        <begin position="503"/>
        <end position="520"/>
    </location>
</feature>
<feature type="compositionally biased region" description="Basic and acidic residues" evidence="1">
    <location>
        <begin position="250"/>
        <end position="275"/>
    </location>
</feature>
<dbReference type="InterPro" id="IPR052594">
    <property type="entry name" value="J_domain-containing_protein"/>
</dbReference>
<dbReference type="SMART" id="SM00271">
    <property type="entry name" value="DnaJ"/>
    <property type="match status" value="1"/>
</dbReference>
<feature type="compositionally biased region" description="Low complexity" evidence="1">
    <location>
        <begin position="209"/>
        <end position="222"/>
    </location>
</feature>
<dbReference type="GO" id="GO:0005737">
    <property type="term" value="C:cytoplasm"/>
    <property type="evidence" value="ECO:0007669"/>
    <property type="project" value="TreeGrafter"/>
</dbReference>
<protein>
    <recommendedName>
        <fullName evidence="2">J domain-containing protein</fullName>
    </recommendedName>
</protein>
<dbReference type="Gene3D" id="1.10.287.110">
    <property type="entry name" value="DnaJ domain"/>
    <property type="match status" value="1"/>
</dbReference>
<dbReference type="CDD" id="cd06257">
    <property type="entry name" value="DnaJ"/>
    <property type="match status" value="1"/>
</dbReference>
<evidence type="ECO:0000259" key="2">
    <source>
        <dbReference type="PROSITE" id="PS50076"/>
    </source>
</evidence>
<dbReference type="InterPro" id="IPR018253">
    <property type="entry name" value="DnaJ_domain_CS"/>
</dbReference>
<evidence type="ECO:0000256" key="1">
    <source>
        <dbReference type="SAM" id="MobiDB-lite"/>
    </source>
</evidence>
<dbReference type="PANTHER" id="PTHR44144">
    <property type="entry name" value="DNAJ HOMOLOG SUBFAMILY C MEMBER 9"/>
    <property type="match status" value="1"/>
</dbReference>
<feature type="compositionally biased region" description="Basic and acidic residues" evidence="1">
    <location>
        <begin position="331"/>
        <end position="356"/>
    </location>
</feature>
<feature type="compositionally biased region" description="Low complexity" evidence="1">
    <location>
        <begin position="357"/>
        <end position="371"/>
    </location>
</feature>
<feature type="compositionally biased region" description="Polar residues" evidence="1">
    <location>
        <begin position="376"/>
        <end position="388"/>
    </location>
</feature>
<proteinExistence type="predicted"/>
<keyword evidence="4" id="KW-1185">Reference proteome</keyword>
<feature type="compositionally biased region" description="Basic and acidic residues" evidence="1">
    <location>
        <begin position="104"/>
        <end position="117"/>
    </location>
</feature>
<feature type="compositionally biased region" description="Pro residues" evidence="1">
    <location>
        <begin position="486"/>
        <end position="501"/>
    </location>
</feature>
<dbReference type="Pfam" id="PF00226">
    <property type="entry name" value="DnaJ"/>
    <property type="match status" value="1"/>
</dbReference>
<evidence type="ECO:0000313" key="3">
    <source>
        <dbReference type="EMBL" id="OJJ36613.1"/>
    </source>
</evidence>
<feature type="region of interest" description="Disordered" evidence="1">
    <location>
        <begin position="83"/>
        <end position="580"/>
    </location>
</feature>
<dbReference type="RefSeq" id="XP_040690289.1">
    <property type="nucleotide sequence ID" value="XM_040832806.1"/>
</dbReference>
<feature type="compositionally biased region" description="Basic and acidic residues" evidence="1">
    <location>
        <begin position="230"/>
        <end position="241"/>
    </location>
</feature>
<organism evidence="3 4">
    <name type="scientific">Aspergillus wentii DTO 134E9</name>
    <dbReference type="NCBI Taxonomy" id="1073089"/>
    <lineage>
        <taxon>Eukaryota</taxon>
        <taxon>Fungi</taxon>
        <taxon>Dikarya</taxon>
        <taxon>Ascomycota</taxon>
        <taxon>Pezizomycotina</taxon>
        <taxon>Eurotiomycetes</taxon>
        <taxon>Eurotiomycetidae</taxon>
        <taxon>Eurotiales</taxon>
        <taxon>Aspergillaceae</taxon>
        <taxon>Aspergillus</taxon>
        <taxon>Aspergillus subgen. Cremei</taxon>
    </lineage>
</organism>
<feature type="compositionally biased region" description="Basic and acidic residues" evidence="1">
    <location>
        <begin position="193"/>
        <end position="203"/>
    </location>
</feature>
<feature type="compositionally biased region" description="Basic and acidic residues" evidence="1">
    <location>
        <begin position="169"/>
        <end position="179"/>
    </location>
</feature>
<sequence>MSSAPDIDPYVVLGVAKEAALPEIKAAHRKLVLKCHPDKIQDESMRSQAQDLFQKVQQAYELLSDETRRTKYDQKVRLAELRREVNKERGASYSSTRASGSASREYRDGRIYEERAPADAGFFDDEMRFTDEPRSTTRKHDDFGTTRPRSKGADDKKKSKGVPAGAFRAAKESARESAKTSHSNRAKSRTKERRRDAYEKYEHTTPYVDSDSGASDSSSASSVRYVRVKRPSERRSYESSSRKPQPTESSSRRHESRRHDDEAYSDEWSSKHDLLHNTAQDYILRSKGTVPVDGDRRHRSSRSPLRHRPAPPPEAPEPEAATSRRSGRSTRSRENVRPSESRSSSYEHLEQTRAYETKAPPSMPTAATSSPRVKVSASTRPPQPTRSATVGGYSRSKREGSGRSDPVLLNMVYPDGTSRSSKLRPERYDSGYSSPGTPEMPAGASPPKTSTRYKIVTEPDTVLIEPDLPPPSRHQKAYSPPRQEQRPPPSTRTAAVPPPPQKLSRSSTTYAYTPDPSTRYESTRSSRHPSTKPLFGEFRPKEKDPKYAREYGPDYGREPSSRHHYEEPRVPTGRRQSAYA</sequence>
<feature type="compositionally biased region" description="Low complexity" evidence="1">
    <location>
        <begin position="91"/>
        <end position="103"/>
    </location>
</feature>
<reference evidence="4" key="1">
    <citation type="journal article" date="2017" name="Genome Biol.">
        <title>Comparative genomics reveals high biological diversity and specific adaptations in the industrially and medically important fungal genus Aspergillus.</title>
        <authorList>
            <person name="de Vries R.P."/>
            <person name="Riley R."/>
            <person name="Wiebenga A."/>
            <person name="Aguilar-Osorio G."/>
            <person name="Amillis S."/>
            <person name="Uchima C.A."/>
            <person name="Anderluh G."/>
            <person name="Asadollahi M."/>
            <person name="Askin M."/>
            <person name="Barry K."/>
            <person name="Battaglia E."/>
            <person name="Bayram O."/>
            <person name="Benocci T."/>
            <person name="Braus-Stromeyer S.A."/>
            <person name="Caldana C."/>
            <person name="Canovas D."/>
            <person name="Cerqueira G.C."/>
            <person name="Chen F."/>
            <person name="Chen W."/>
            <person name="Choi C."/>
            <person name="Clum A."/>
            <person name="Dos Santos R.A."/>
            <person name="Damasio A.R."/>
            <person name="Diallinas G."/>
            <person name="Emri T."/>
            <person name="Fekete E."/>
            <person name="Flipphi M."/>
            <person name="Freyberg S."/>
            <person name="Gallo A."/>
            <person name="Gournas C."/>
            <person name="Habgood R."/>
            <person name="Hainaut M."/>
            <person name="Harispe M.L."/>
            <person name="Henrissat B."/>
            <person name="Hilden K.S."/>
            <person name="Hope R."/>
            <person name="Hossain A."/>
            <person name="Karabika E."/>
            <person name="Karaffa L."/>
            <person name="Karanyi Z."/>
            <person name="Krasevec N."/>
            <person name="Kuo A."/>
            <person name="Kusch H."/>
            <person name="LaButti K."/>
            <person name="Lagendijk E.L."/>
            <person name="Lapidus A."/>
            <person name="Levasseur A."/>
            <person name="Lindquist E."/>
            <person name="Lipzen A."/>
            <person name="Logrieco A.F."/>
            <person name="MacCabe A."/>
            <person name="Maekelae M.R."/>
            <person name="Malavazi I."/>
            <person name="Melin P."/>
            <person name="Meyer V."/>
            <person name="Mielnichuk N."/>
            <person name="Miskei M."/>
            <person name="Molnar A.P."/>
            <person name="Mule G."/>
            <person name="Ngan C.Y."/>
            <person name="Orejas M."/>
            <person name="Orosz E."/>
            <person name="Ouedraogo J.P."/>
            <person name="Overkamp K.M."/>
            <person name="Park H.-S."/>
            <person name="Perrone G."/>
            <person name="Piumi F."/>
            <person name="Punt P.J."/>
            <person name="Ram A.F."/>
            <person name="Ramon A."/>
            <person name="Rauscher S."/>
            <person name="Record E."/>
            <person name="Riano-Pachon D.M."/>
            <person name="Robert V."/>
            <person name="Roehrig J."/>
            <person name="Ruller R."/>
            <person name="Salamov A."/>
            <person name="Salih N.S."/>
            <person name="Samson R.A."/>
            <person name="Sandor E."/>
            <person name="Sanguinetti M."/>
            <person name="Schuetze T."/>
            <person name="Sepcic K."/>
            <person name="Shelest E."/>
            <person name="Sherlock G."/>
            <person name="Sophianopoulou V."/>
            <person name="Squina F.M."/>
            <person name="Sun H."/>
            <person name="Susca A."/>
            <person name="Todd R.B."/>
            <person name="Tsang A."/>
            <person name="Unkles S.E."/>
            <person name="van de Wiele N."/>
            <person name="van Rossen-Uffink D."/>
            <person name="Oliveira J.V."/>
            <person name="Vesth T.C."/>
            <person name="Visser J."/>
            <person name="Yu J.-H."/>
            <person name="Zhou M."/>
            <person name="Andersen M.R."/>
            <person name="Archer D.B."/>
            <person name="Baker S.E."/>
            <person name="Benoit I."/>
            <person name="Brakhage A.A."/>
            <person name="Braus G.H."/>
            <person name="Fischer R."/>
            <person name="Frisvad J.C."/>
            <person name="Goldman G.H."/>
            <person name="Houbraken J."/>
            <person name="Oakley B."/>
            <person name="Pocsi I."/>
            <person name="Scazzocchio C."/>
            <person name="Seiboth B."/>
            <person name="vanKuyk P.A."/>
            <person name="Wortman J."/>
            <person name="Dyer P.S."/>
            <person name="Grigoriev I.V."/>
        </authorList>
    </citation>
    <scope>NUCLEOTIDE SEQUENCE [LARGE SCALE GENOMIC DNA]</scope>
    <source>
        <strain evidence="4">DTO 134E9</strain>
    </source>
</reference>
<dbReference type="InterPro" id="IPR036869">
    <property type="entry name" value="J_dom_sf"/>
</dbReference>
<dbReference type="EMBL" id="KV878211">
    <property type="protein sequence ID" value="OJJ36613.1"/>
    <property type="molecule type" value="Genomic_DNA"/>
</dbReference>
<dbReference type="FunFam" id="1.10.287.110:FF:000073">
    <property type="entry name" value="DnaJ domain protein"/>
    <property type="match status" value="1"/>
</dbReference>
<dbReference type="PANTHER" id="PTHR44144:SF1">
    <property type="entry name" value="DNAJ HOMOLOG SUBFAMILY C MEMBER 9"/>
    <property type="match status" value="1"/>
</dbReference>
<dbReference type="GeneID" id="63748654"/>
<dbReference type="STRING" id="1073089.A0A1L9RP15"/>
<dbReference type="SUPFAM" id="SSF46565">
    <property type="entry name" value="Chaperone J-domain"/>
    <property type="match status" value="1"/>
</dbReference>
<evidence type="ECO:0000313" key="4">
    <source>
        <dbReference type="Proteomes" id="UP000184383"/>
    </source>
</evidence>
<gene>
    <name evidence="3" type="ORF">ASPWEDRAFT_26071</name>
</gene>
<accession>A0A1L9RP15</accession>
<dbReference type="AlphaFoldDB" id="A0A1L9RP15"/>
<dbReference type="VEuPathDB" id="FungiDB:ASPWEDRAFT_26071"/>
<feature type="compositionally biased region" description="Basic residues" evidence="1">
    <location>
        <begin position="297"/>
        <end position="309"/>
    </location>
</feature>